<feature type="domain" description="Carrier" evidence="3">
    <location>
        <begin position="1"/>
        <end position="42"/>
    </location>
</feature>
<dbReference type="PANTHER" id="PTHR20863">
    <property type="entry name" value="ACYL CARRIER PROTEIN"/>
    <property type="match status" value="1"/>
</dbReference>
<accession>A0A841HKU2</accession>
<name>A0A841HKU2_9GAMM</name>
<evidence type="ECO:0000256" key="2">
    <source>
        <dbReference type="ARBA" id="ARBA00022553"/>
    </source>
</evidence>
<comment type="caution">
    <text evidence="4">The sequence shown here is derived from an EMBL/GenBank/DDBJ whole genome shotgun (WGS) entry which is preliminary data.</text>
</comment>
<dbReference type="GO" id="GO:0000035">
    <property type="term" value="F:acyl binding"/>
    <property type="evidence" value="ECO:0007669"/>
    <property type="project" value="TreeGrafter"/>
</dbReference>
<dbReference type="GO" id="GO:0000036">
    <property type="term" value="F:acyl carrier activity"/>
    <property type="evidence" value="ECO:0007669"/>
    <property type="project" value="TreeGrafter"/>
</dbReference>
<dbReference type="InterPro" id="IPR003231">
    <property type="entry name" value="ACP"/>
</dbReference>
<dbReference type="GO" id="GO:0016020">
    <property type="term" value="C:membrane"/>
    <property type="evidence" value="ECO:0007669"/>
    <property type="project" value="GOC"/>
</dbReference>
<keyword evidence="1" id="KW-0596">Phosphopantetheine</keyword>
<dbReference type="GO" id="GO:0005829">
    <property type="term" value="C:cytosol"/>
    <property type="evidence" value="ECO:0007669"/>
    <property type="project" value="TreeGrafter"/>
</dbReference>
<proteinExistence type="predicted"/>
<gene>
    <name evidence="4" type="ORF">HNQ60_001788</name>
</gene>
<dbReference type="PANTHER" id="PTHR20863:SF76">
    <property type="entry name" value="CARRIER DOMAIN-CONTAINING PROTEIN"/>
    <property type="match status" value="1"/>
</dbReference>
<evidence type="ECO:0000313" key="5">
    <source>
        <dbReference type="Proteomes" id="UP000588068"/>
    </source>
</evidence>
<evidence type="ECO:0000313" key="4">
    <source>
        <dbReference type="EMBL" id="MBB6092910.1"/>
    </source>
</evidence>
<sequence>MGLDTVELVMAVEDHFQIEIPDDIATTLDTVGLLHKFLVSQLQRRSLLPVDRARVFCELRDIICRQSGVEPEKVVPEAYFVRDLLLD</sequence>
<evidence type="ECO:0000256" key="1">
    <source>
        <dbReference type="ARBA" id="ARBA00022450"/>
    </source>
</evidence>
<dbReference type="SUPFAM" id="SSF47336">
    <property type="entry name" value="ACP-like"/>
    <property type="match status" value="1"/>
</dbReference>
<dbReference type="AlphaFoldDB" id="A0A841HKU2"/>
<dbReference type="Proteomes" id="UP000588068">
    <property type="component" value="Unassembled WGS sequence"/>
</dbReference>
<keyword evidence="2" id="KW-0597">Phosphoprotein</keyword>
<dbReference type="InterPro" id="IPR036736">
    <property type="entry name" value="ACP-like_sf"/>
</dbReference>
<dbReference type="EMBL" id="JACHHZ010000002">
    <property type="protein sequence ID" value="MBB6092910.1"/>
    <property type="molecule type" value="Genomic_DNA"/>
</dbReference>
<dbReference type="Gene3D" id="1.10.1200.10">
    <property type="entry name" value="ACP-like"/>
    <property type="match status" value="1"/>
</dbReference>
<dbReference type="InterPro" id="IPR009081">
    <property type="entry name" value="PP-bd_ACP"/>
</dbReference>
<evidence type="ECO:0000259" key="3">
    <source>
        <dbReference type="PROSITE" id="PS50075"/>
    </source>
</evidence>
<reference evidence="4 5" key="1">
    <citation type="submission" date="2020-08" db="EMBL/GenBank/DDBJ databases">
        <title>Genomic Encyclopedia of Type Strains, Phase IV (KMG-IV): sequencing the most valuable type-strain genomes for metagenomic binning, comparative biology and taxonomic classification.</title>
        <authorList>
            <person name="Goeker M."/>
        </authorList>
    </citation>
    <scope>NUCLEOTIDE SEQUENCE [LARGE SCALE GENOMIC DNA]</scope>
    <source>
        <strain evidence="4 5">DSM 26723</strain>
    </source>
</reference>
<keyword evidence="5" id="KW-1185">Reference proteome</keyword>
<dbReference type="PROSITE" id="PS50075">
    <property type="entry name" value="CARRIER"/>
    <property type="match status" value="1"/>
</dbReference>
<protein>
    <submittedName>
        <fullName evidence="4">Acyl carrier protein</fullName>
    </submittedName>
</protein>
<dbReference type="GO" id="GO:0009245">
    <property type="term" value="P:lipid A biosynthetic process"/>
    <property type="evidence" value="ECO:0007669"/>
    <property type="project" value="TreeGrafter"/>
</dbReference>
<organism evidence="4 5">
    <name type="scientific">Povalibacter uvarum</name>
    <dbReference type="NCBI Taxonomy" id="732238"/>
    <lineage>
        <taxon>Bacteria</taxon>
        <taxon>Pseudomonadati</taxon>
        <taxon>Pseudomonadota</taxon>
        <taxon>Gammaproteobacteria</taxon>
        <taxon>Steroidobacterales</taxon>
        <taxon>Steroidobacteraceae</taxon>
        <taxon>Povalibacter</taxon>
    </lineage>
</organism>